<evidence type="ECO:0000256" key="1">
    <source>
        <dbReference type="ARBA" id="ARBA00022857"/>
    </source>
</evidence>
<accession>A0ABR4P2K1</accession>
<protein>
    <submittedName>
        <fullName evidence="5">Norsolorinic acid reductase</fullName>
    </submittedName>
</protein>
<dbReference type="Gene3D" id="3.20.20.100">
    <property type="entry name" value="NADP-dependent oxidoreductase domain"/>
    <property type="match status" value="1"/>
</dbReference>
<keyword evidence="6" id="KW-1185">Reference proteome</keyword>
<dbReference type="Proteomes" id="UP001629113">
    <property type="component" value="Unassembled WGS sequence"/>
</dbReference>
<evidence type="ECO:0000256" key="2">
    <source>
        <dbReference type="ARBA" id="ARBA00023002"/>
    </source>
</evidence>
<dbReference type="CDD" id="cd19146">
    <property type="entry name" value="AKR_AKR9A1-2"/>
    <property type="match status" value="1"/>
</dbReference>
<evidence type="ECO:0000313" key="6">
    <source>
        <dbReference type="Proteomes" id="UP001629113"/>
    </source>
</evidence>
<dbReference type="SUPFAM" id="SSF51430">
    <property type="entry name" value="NAD(P)-linked oxidoreductase"/>
    <property type="match status" value="1"/>
</dbReference>
<proteinExistence type="inferred from homology"/>
<dbReference type="EMBL" id="JBFCZG010000010">
    <property type="protein sequence ID" value="KAL3417534.1"/>
    <property type="molecule type" value="Genomic_DNA"/>
</dbReference>
<reference evidence="5 6" key="1">
    <citation type="submission" date="2024-06" db="EMBL/GenBank/DDBJ databases">
        <title>Complete genome of Phlyctema vagabunda strain 19-DSS-EL-015.</title>
        <authorList>
            <person name="Fiorenzani C."/>
        </authorList>
    </citation>
    <scope>NUCLEOTIDE SEQUENCE [LARGE SCALE GENOMIC DNA]</scope>
    <source>
        <strain evidence="5 6">19-DSS-EL-015</strain>
    </source>
</reference>
<dbReference type="InterPro" id="IPR050523">
    <property type="entry name" value="AKR_Detox_Biosynth"/>
</dbReference>
<dbReference type="PANTHER" id="PTHR43364:SF7">
    <property type="entry name" value="NADP-DEPENDENT OXIDOREDUCTASE DOMAIN-CONTAINING PROTEIN-RELATED"/>
    <property type="match status" value="1"/>
</dbReference>
<organism evidence="5 6">
    <name type="scientific">Phlyctema vagabunda</name>
    <dbReference type="NCBI Taxonomy" id="108571"/>
    <lineage>
        <taxon>Eukaryota</taxon>
        <taxon>Fungi</taxon>
        <taxon>Dikarya</taxon>
        <taxon>Ascomycota</taxon>
        <taxon>Pezizomycotina</taxon>
        <taxon>Leotiomycetes</taxon>
        <taxon>Helotiales</taxon>
        <taxon>Dermateaceae</taxon>
        <taxon>Phlyctema</taxon>
    </lineage>
</organism>
<comment type="caution">
    <text evidence="5">The sequence shown here is derived from an EMBL/GenBank/DDBJ whole genome shotgun (WGS) entry which is preliminary data.</text>
</comment>
<keyword evidence="2" id="KW-0560">Oxidoreductase</keyword>
<keyword evidence="1" id="KW-0521">NADP</keyword>
<evidence type="ECO:0000256" key="3">
    <source>
        <dbReference type="ARBA" id="ARBA00038157"/>
    </source>
</evidence>
<dbReference type="InterPro" id="IPR036812">
    <property type="entry name" value="NAD(P)_OxRdtase_dom_sf"/>
</dbReference>
<name>A0ABR4P2K1_9HELO</name>
<evidence type="ECO:0000259" key="4">
    <source>
        <dbReference type="Pfam" id="PF00248"/>
    </source>
</evidence>
<dbReference type="Pfam" id="PF00248">
    <property type="entry name" value="Aldo_ket_red"/>
    <property type="match status" value="1"/>
</dbReference>
<dbReference type="InterPro" id="IPR023210">
    <property type="entry name" value="NADP_OxRdtase_dom"/>
</dbReference>
<feature type="domain" description="NADP-dependent oxidoreductase" evidence="4">
    <location>
        <begin position="29"/>
        <end position="333"/>
    </location>
</feature>
<comment type="similarity">
    <text evidence="3">Belongs to the aldo/keto reductase family. Aldo/keto reductase 2 subfamily.</text>
</comment>
<gene>
    <name evidence="5" type="ORF">PVAG01_10544</name>
</gene>
<evidence type="ECO:0000313" key="5">
    <source>
        <dbReference type="EMBL" id="KAL3417534.1"/>
    </source>
</evidence>
<dbReference type="PANTHER" id="PTHR43364">
    <property type="entry name" value="NADH-SPECIFIC METHYLGLYOXAL REDUCTASE-RELATED"/>
    <property type="match status" value="1"/>
</dbReference>
<sequence>MALQAAAKPTSLLGFYRLLSPTAGVRVSPLCLGAMNFGHAWEGFMGKCDKKMSFEMLDFFYKNGGNFIDTANNYQAEESELWIGEWMAEHKNRDELVIATKFTTYYPGQTSKHVGVNFQGNHAKSLRLSLEASLSKLQTSYIDLLYLHWWDFTTSIPELMQALHHLVAAGKVLYLGISDTPAWVVSKANQYARDHGLTQFSVYQGQWSAALRDFERDILPMCEAEGMAIAPWGALGRGLFGTEEELAQKAASAEGRKGAGPTEKSKKISAALEKIAKVKGNVPITSIALAYVMHKYPWVYPIVGGRKVEHLKSNIEALSIELADDELVAIDDAADFDVGFPMTMLFEMGGSQKYRTGMTVKDMFLSAPGGSFDVVQPARNPKAHGL</sequence>